<reference evidence="2" key="2">
    <citation type="submission" date="2020-11" db="EMBL/GenBank/DDBJ databases">
        <authorList>
            <person name="McCartney M.A."/>
            <person name="Auch B."/>
            <person name="Kono T."/>
            <person name="Mallez S."/>
            <person name="Becker A."/>
            <person name="Gohl D.M."/>
            <person name="Silverstein K.A.T."/>
            <person name="Koren S."/>
            <person name="Bechman K.B."/>
            <person name="Herman A."/>
            <person name="Abrahante J.E."/>
            <person name="Garbe J."/>
        </authorList>
    </citation>
    <scope>NUCLEOTIDE SEQUENCE</scope>
    <source>
        <strain evidence="2">Duluth1</strain>
        <tissue evidence="2">Whole animal</tissue>
    </source>
</reference>
<dbReference type="Gene3D" id="1.10.287.950">
    <property type="entry name" value="Methyl-accepting chemotaxis protein"/>
    <property type="match status" value="1"/>
</dbReference>
<feature type="coiled-coil region" evidence="1">
    <location>
        <begin position="1"/>
        <end position="39"/>
    </location>
</feature>
<dbReference type="SUPFAM" id="SSF58104">
    <property type="entry name" value="Methyl-accepting chemotaxis protein (MCP) signaling domain"/>
    <property type="match status" value="1"/>
</dbReference>
<dbReference type="AlphaFoldDB" id="A0A9D4MW43"/>
<keyword evidence="3" id="KW-1185">Reference proteome</keyword>
<evidence type="ECO:0000313" key="2">
    <source>
        <dbReference type="EMBL" id="KAH3884450.1"/>
    </source>
</evidence>
<name>A0A9D4MW43_DREPO</name>
<evidence type="ECO:0000256" key="1">
    <source>
        <dbReference type="SAM" id="Coils"/>
    </source>
</evidence>
<comment type="caution">
    <text evidence="2">The sequence shown here is derived from an EMBL/GenBank/DDBJ whole genome shotgun (WGS) entry which is preliminary data.</text>
</comment>
<proteinExistence type="predicted"/>
<dbReference type="EMBL" id="JAIWYP010000001">
    <property type="protein sequence ID" value="KAH3884450.1"/>
    <property type="molecule type" value="Genomic_DNA"/>
</dbReference>
<evidence type="ECO:0000313" key="3">
    <source>
        <dbReference type="Proteomes" id="UP000828390"/>
    </source>
</evidence>
<protein>
    <submittedName>
        <fullName evidence="2">Uncharacterized protein</fullName>
    </submittedName>
</protein>
<accession>A0A9D4MW43</accession>
<keyword evidence="1" id="KW-0175">Coiled coil</keyword>
<reference evidence="2" key="1">
    <citation type="journal article" date="2019" name="bioRxiv">
        <title>The Genome of the Zebra Mussel, Dreissena polymorpha: A Resource for Invasive Species Research.</title>
        <authorList>
            <person name="McCartney M.A."/>
            <person name="Auch B."/>
            <person name="Kono T."/>
            <person name="Mallez S."/>
            <person name="Zhang Y."/>
            <person name="Obille A."/>
            <person name="Becker A."/>
            <person name="Abrahante J.E."/>
            <person name="Garbe J."/>
            <person name="Badalamenti J.P."/>
            <person name="Herman A."/>
            <person name="Mangelson H."/>
            <person name="Liachko I."/>
            <person name="Sullivan S."/>
            <person name="Sone E.D."/>
            <person name="Koren S."/>
            <person name="Silverstein K.A.T."/>
            <person name="Beckman K.B."/>
            <person name="Gohl D.M."/>
        </authorList>
    </citation>
    <scope>NUCLEOTIDE SEQUENCE</scope>
    <source>
        <strain evidence="2">Duluth1</strain>
        <tissue evidence="2">Whole animal</tissue>
    </source>
</reference>
<organism evidence="2 3">
    <name type="scientific">Dreissena polymorpha</name>
    <name type="common">Zebra mussel</name>
    <name type="synonym">Mytilus polymorpha</name>
    <dbReference type="NCBI Taxonomy" id="45954"/>
    <lineage>
        <taxon>Eukaryota</taxon>
        <taxon>Metazoa</taxon>
        <taxon>Spiralia</taxon>
        <taxon>Lophotrochozoa</taxon>
        <taxon>Mollusca</taxon>
        <taxon>Bivalvia</taxon>
        <taxon>Autobranchia</taxon>
        <taxon>Heteroconchia</taxon>
        <taxon>Euheterodonta</taxon>
        <taxon>Imparidentia</taxon>
        <taxon>Neoheterodontei</taxon>
        <taxon>Myida</taxon>
        <taxon>Dreissenoidea</taxon>
        <taxon>Dreissenidae</taxon>
        <taxon>Dreissena</taxon>
    </lineage>
</organism>
<dbReference type="Proteomes" id="UP000828390">
    <property type="component" value="Unassembled WGS sequence"/>
</dbReference>
<gene>
    <name evidence="2" type="ORF">DPMN_008430</name>
</gene>
<sequence length="140" mass="16081">METLETKIDVLVKSISEIREELQNHMQATTLRVGEIKDEISSIKRQYHAHFNDIHTAMDEISNLSKQLNEHFQSVDKVITKKLQSISDTLRTAPKSKPKTHPSNVVTVQRSKDRTTFPATQSFDVEITSPALQIRRTRQN</sequence>